<keyword evidence="8 11" id="KW-0520">NAD</keyword>
<keyword evidence="7 11" id="KW-0460">Magnesium</keyword>
<evidence type="ECO:0000256" key="2">
    <source>
        <dbReference type="ARBA" id="ARBA00022598"/>
    </source>
</evidence>
<dbReference type="Gene3D" id="1.10.150.20">
    <property type="entry name" value="5' to 3' exonuclease, C-terminal subdomain"/>
    <property type="match status" value="2"/>
</dbReference>
<evidence type="ECO:0000256" key="6">
    <source>
        <dbReference type="ARBA" id="ARBA00022833"/>
    </source>
</evidence>
<dbReference type="GO" id="GO:0005829">
    <property type="term" value="C:cytosol"/>
    <property type="evidence" value="ECO:0007669"/>
    <property type="project" value="TreeGrafter"/>
</dbReference>
<feature type="region of interest" description="Disordered" evidence="12">
    <location>
        <begin position="1"/>
        <end position="46"/>
    </location>
</feature>
<organism evidence="15 17">
    <name type="scientific">Leptospira perolatii</name>
    <dbReference type="NCBI Taxonomy" id="2023191"/>
    <lineage>
        <taxon>Bacteria</taxon>
        <taxon>Pseudomonadati</taxon>
        <taxon>Spirochaetota</taxon>
        <taxon>Spirochaetia</taxon>
        <taxon>Leptospirales</taxon>
        <taxon>Leptospiraceae</taxon>
        <taxon>Leptospira</taxon>
    </lineage>
</organism>
<keyword evidence="6 11" id="KW-0862">Zinc</keyword>
<evidence type="ECO:0000313" key="16">
    <source>
        <dbReference type="Proteomes" id="UP000231962"/>
    </source>
</evidence>
<dbReference type="AlphaFoldDB" id="A0A2M9ZKY8"/>
<dbReference type="InterPro" id="IPR012340">
    <property type="entry name" value="NA-bd_OB-fold"/>
</dbReference>
<feature type="binding site" evidence="11">
    <location>
        <position position="347"/>
    </location>
    <ligand>
        <name>NAD(+)</name>
        <dbReference type="ChEBI" id="CHEBI:57540"/>
    </ligand>
</feature>
<evidence type="ECO:0000259" key="13">
    <source>
        <dbReference type="PROSITE" id="PS50172"/>
    </source>
</evidence>
<feature type="binding site" evidence="11">
    <location>
        <position position="455"/>
    </location>
    <ligand>
        <name>Zn(2+)</name>
        <dbReference type="ChEBI" id="CHEBI:29105"/>
    </ligand>
</feature>
<dbReference type="GO" id="GO:0003911">
    <property type="term" value="F:DNA ligase (NAD+) activity"/>
    <property type="evidence" value="ECO:0007669"/>
    <property type="project" value="UniProtKB-UniRule"/>
</dbReference>
<evidence type="ECO:0000256" key="1">
    <source>
        <dbReference type="ARBA" id="ARBA00004067"/>
    </source>
</evidence>
<evidence type="ECO:0000256" key="9">
    <source>
        <dbReference type="ARBA" id="ARBA00023204"/>
    </source>
</evidence>
<accession>A0A2M9ZKY8</accession>
<keyword evidence="11" id="KW-0464">Manganese</keyword>
<dbReference type="InterPro" id="IPR036420">
    <property type="entry name" value="BRCT_dom_sf"/>
</dbReference>
<evidence type="ECO:0000256" key="4">
    <source>
        <dbReference type="ARBA" id="ARBA00022723"/>
    </source>
</evidence>
<feature type="binding site" evidence="11">
    <location>
        <position position="154"/>
    </location>
    <ligand>
        <name>NAD(+)</name>
        <dbReference type="ChEBI" id="CHEBI:57540"/>
    </ligand>
</feature>
<keyword evidence="2 11" id="KW-0436">Ligase</keyword>
<dbReference type="InterPro" id="IPR010994">
    <property type="entry name" value="RuvA_2-like"/>
</dbReference>
<feature type="binding site" evidence="11">
    <location>
        <position position="440"/>
    </location>
    <ligand>
        <name>Zn(2+)</name>
        <dbReference type="ChEBI" id="CHEBI:29105"/>
    </ligand>
</feature>
<dbReference type="PANTHER" id="PTHR23389:SF9">
    <property type="entry name" value="DNA LIGASE"/>
    <property type="match status" value="1"/>
</dbReference>
<dbReference type="SUPFAM" id="SSF50249">
    <property type="entry name" value="Nucleic acid-binding proteins"/>
    <property type="match status" value="1"/>
</dbReference>
<dbReference type="RefSeq" id="WP_100713615.1">
    <property type="nucleotide sequence ID" value="NZ_NPDY01000006.1"/>
</dbReference>
<dbReference type="Gene3D" id="3.40.50.10190">
    <property type="entry name" value="BRCT domain"/>
    <property type="match status" value="1"/>
</dbReference>
<dbReference type="Pfam" id="PF03119">
    <property type="entry name" value="DNA_ligase_ZBD"/>
    <property type="match status" value="1"/>
</dbReference>
<evidence type="ECO:0000256" key="3">
    <source>
        <dbReference type="ARBA" id="ARBA00022705"/>
    </source>
</evidence>
<dbReference type="Pfam" id="PF12826">
    <property type="entry name" value="HHH_2"/>
    <property type="match status" value="1"/>
</dbReference>
<dbReference type="GO" id="GO:0006281">
    <property type="term" value="P:DNA repair"/>
    <property type="evidence" value="ECO:0007669"/>
    <property type="project" value="UniProtKB-KW"/>
</dbReference>
<dbReference type="InterPro" id="IPR013840">
    <property type="entry name" value="DNAligase_N"/>
</dbReference>
<dbReference type="SUPFAM" id="SSF56091">
    <property type="entry name" value="DNA ligase/mRNA capping enzyme, catalytic domain"/>
    <property type="match status" value="1"/>
</dbReference>
<keyword evidence="5 11" id="KW-0227">DNA damage</keyword>
<dbReference type="InterPro" id="IPR004149">
    <property type="entry name" value="Znf_DNAligase_C4"/>
</dbReference>
<dbReference type="InterPro" id="IPR001357">
    <property type="entry name" value="BRCT_dom"/>
</dbReference>
<evidence type="ECO:0000256" key="11">
    <source>
        <dbReference type="HAMAP-Rule" id="MF_01588"/>
    </source>
</evidence>
<evidence type="ECO:0000256" key="10">
    <source>
        <dbReference type="ARBA" id="ARBA00034005"/>
    </source>
</evidence>
<dbReference type="InterPro" id="IPR001679">
    <property type="entry name" value="DNA_ligase"/>
</dbReference>
<protein>
    <recommendedName>
        <fullName evidence="11">DNA ligase</fullName>
        <ecNumber evidence="11">6.5.1.2</ecNumber>
    </recommendedName>
    <alternativeName>
        <fullName evidence="11">Polydeoxyribonucleotide synthase [NAD(+)]</fullName>
    </alternativeName>
</protein>
<keyword evidence="4 11" id="KW-0479">Metal-binding</keyword>
<dbReference type="SMART" id="SM00278">
    <property type="entry name" value="HhH1"/>
    <property type="match status" value="2"/>
</dbReference>
<dbReference type="NCBIfam" id="TIGR00575">
    <property type="entry name" value="dnlj"/>
    <property type="match status" value="1"/>
</dbReference>
<dbReference type="InterPro" id="IPR013839">
    <property type="entry name" value="DNAligase_adenylation"/>
</dbReference>
<evidence type="ECO:0000256" key="12">
    <source>
        <dbReference type="SAM" id="MobiDB-lite"/>
    </source>
</evidence>
<dbReference type="EC" id="6.5.1.2" evidence="11"/>
<dbReference type="InterPro" id="IPR003583">
    <property type="entry name" value="Hlx-hairpin-Hlx_DNA-bd_motif"/>
</dbReference>
<comment type="cofactor">
    <cofactor evidence="11">
        <name>Mg(2+)</name>
        <dbReference type="ChEBI" id="CHEBI:18420"/>
    </cofactor>
    <cofactor evidence="11">
        <name>Mn(2+)</name>
        <dbReference type="ChEBI" id="CHEBI:29035"/>
    </cofactor>
</comment>
<feature type="binding site" evidence="11">
    <location>
        <position position="323"/>
    </location>
    <ligand>
        <name>NAD(+)</name>
        <dbReference type="ChEBI" id="CHEBI:57540"/>
    </ligand>
</feature>
<evidence type="ECO:0000313" key="17">
    <source>
        <dbReference type="Proteomes" id="UP000231990"/>
    </source>
</evidence>
<dbReference type="Proteomes" id="UP000231990">
    <property type="component" value="Unassembled WGS sequence"/>
</dbReference>
<dbReference type="PIRSF" id="PIRSF001604">
    <property type="entry name" value="LigA"/>
    <property type="match status" value="1"/>
</dbReference>
<dbReference type="NCBIfam" id="NF005932">
    <property type="entry name" value="PRK07956.1"/>
    <property type="match status" value="1"/>
</dbReference>
<dbReference type="GO" id="GO:0046872">
    <property type="term" value="F:metal ion binding"/>
    <property type="evidence" value="ECO:0007669"/>
    <property type="project" value="UniProtKB-KW"/>
</dbReference>
<dbReference type="EMBL" id="NPDY01000006">
    <property type="protein sequence ID" value="PJZ69948.1"/>
    <property type="molecule type" value="Genomic_DNA"/>
</dbReference>
<dbReference type="Gene3D" id="6.20.10.30">
    <property type="match status" value="1"/>
</dbReference>
<evidence type="ECO:0000256" key="7">
    <source>
        <dbReference type="ARBA" id="ARBA00022842"/>
    </source>
</evidence>
<comment type="catalytic activity">
    <reaction evidence="10 11">
        <text>NAD(+) + (deoxyribonucleotide)n-3'-hydroxyl + 5'-phospho-(deoxyribonucleotide)m = (deoxyribonucleotide)n+m + AMP + beta-nicotinamide D-nucleotide.</text>
        <dbReference type="EC" id="6.5.1.2"/>
    </reaction>
</comment>
<dbReference type="FunFam" id="1.10.150.20:FF:000007">
    <property type="entry name" value="DNA ligase"/>
    <property type="match status" value="1"/>
</dbReference>
<keyword evidence="9 11" id="KW-0234">DNA repair</keyword>
<name>A0A2M9ZKY8_9LEPT</name>
<dbReference type="PROSITE" id="PS50172">
    <property type="entry name" value="BRCT"/>
    <property type="match status" value="1"/>
</dbReference>
<proteinExistence type="inferred from homology"/>
<comment type="caution">
    <text evidence="15">The sequence shown here is derived from an EMBL/GenBank/DDBJ whole genome shotgun (WGS) entry which is preliminary data.</text>
</comment>
<dbReference type="SMART" id="SM00292">
    <property type="entry name" value="BRCT"/>
    <property type="match status" value="1"/>
</dbReference>
<feature type="binding site" evidence="11">
    <location>
        <position position="460"/>
    </location>
    <ligand>
        <name>Zn(2+)</name>
        <dbReference type="ChEBI" id="CHEBI:29105"/>
    </ligand>
</feature>
<evidence type="ECO:0000313" key="14">
    <source>
        <dbReference type="EMBL" id="PJZ69948.1"/>
    </source>
</evidence>
<dbReference type="Pfam" id="PF00533">
    <property type="entry name" value="BRCT"/>
    <property type="match status" value="1"/>
</dbReference>
<comment type="similarity">
    <text evidence="11">Belongs to the NAD-dependent DNA ligase family. LigA subfamily.</text>
</comment>
<dbReference type="SUPFAM" id="SSF47781">
    <property type="entry name" value="RuvA domain 2-like"/>
    <property type="match status" value="1"/>
</dbReference>
<dbReference type="Gene3D" id="2.40.50.140">
    <property type="entry name" value="Nucleic acid-binding proteins"/>
    <property type="match status" value="1"/>
</dbReference>
<dbReference type="GO" id="GO:0003677">
    <property type="term" value="F:DNA binding"/>
    <property type="evidence" value="ECO:0007669"/>
    <property type="project" value="InterPro"/>
</dbReference>
<feature type="active site" description="N6-AMP-lysine intermediate" evidence="11">
    <location>
        <position position="156"/>
    </location>
</feature>
<feature type="domain" description="BRCT" evidence="13">
    <location>
        <begin position="627"/>
        <end position="711"/>
    </location>
</feature>
<dbReference type="OrthoDB" id="9759736at2"/>
<dbReference type="SUPFAM" id="SSF52113">
    <property type="entry name" value="BRCT domain"/>
    <property type="match status" value="1"/>
</dbReference>
<dbReference type="CDD" id="cd17748">
    <property type="entry name" value="BRCT_DNA_ligase_like"/>
    <property type="match status" value="1"/>
</dbReference>
<dbReference type="GO" id="GO:0006260">
    <property type="term" value="P:DNA replication"/>
    <property type="evidence" value="ECO:0007669"/>
    <property type="project" value="UniProtKB-KW"/>
</dbReference>
<feature type="binding site" evidence="11">
    <location>
        <position position="211"/>
    </location>
    <ligand>
        <name>NAD(+)</name>
        <dbReference type="ChEBI" id="CHEBI:57540"/>
    </ligand>
</feature>
<feature type="binding site" evidence="11">
    <location>
        <begin position="128"/>
        <end position="129"/>
    </location>
    <ligand>
        <name>NAD(+)</name>
        <dbReference type="ChEBI" id="CHEBI:57540"/>
    </ligand>
</feature>
<feature type="binding site" evidence="11">
    <location>
        <begin position="79"/>
        <end position="83"/>
    </location>
    <ligand>
        <name>NAD(+)</name>
        <dbReference type="ChEBI" id="CHEBI:57540"/>
    </ligand>
</feature>
<dbReference type="CDD" id="cd00114">
    <property type="entry name" value="LIGANc"/>
    <property type="match status" value="1"/>
</dbReference>
<evidence type="ECO:0000313" key="15">
    <source>
        <dbReference type="EMBL" id="PJZ72644.1"/>
    </source>
</evidence>
<dbReference type="Pfam" id="PF03120">
    <property type="entry name" value="OB_DNA_ligase"/>
    <property type="match status" value="1"/>
</dbReference>
<dbReference type="PANTHER" id="PTHR23389">
    <property type="entry name" value="CHROMOSOME TRANSMISSION FIDELITY FACTOR 18"/>
    <property type="match status" value="1"/>
</dbReference>
<dbReference type="Gene3D" id="3.30.470.30">
    <property type="entry name" value="DNA ligase/mRNA capping enzyme"/>
    <property type="match status" value="1"/>
</dbReference>
<keyword evidence="3 11" id="KW-0235">DNA replication</keyword>
<dbReference type="Proteomes" id="UP000231962">
    <property type="component" value="Unassembled WGS sequence"/>
</dbReference>
<dbReference type="InterPro" id="IPR004150">
    <property type="entry name" value="NAD_DNA_ligase_OB"/>
</dbReference>
<dbReference type="HAMAP" id="MF_01588">
    <property type="entry name" value="DNA_ligase_A"/>
    <property type="match status" value="1"/>
</dbReference>
<evidence type="ECO:0000256" key="8">
    <source>
        <dbReference type="ARBA" id="ARBA00023027"/>
    </source>
</evidence>
<comment type="function">
    <text evidence="1 11">DNA ligase that catalyzes the formation of phosphodiester linkages between 5'-phosphoryl and 3'-hydroxyl groups in double-stranded DNA using NAD as a coenzyme and as the energy source for the reaction. It is essential for DNA replication and repair of damaged DNA.</text>
</comment>
<gene>
    <name evidence="11 15" type="primary">ligA</name>
    <name evidence="14" type="ORF">CH360_08580</name>
    <name evidence="15" type="ORF">CH373_13105</name>
</gene>
<keyword evidence="16" id="KW-1185">Reference proteome</keyword>
<dbReference type="EMBL" id="NPDZ01000008">
    <property type="protein sequence ID" value="PJZ72644.1"/>
    <property type="molecule type" value="Genomic_DNA"/>
</dbReference>
<dbReference type="Gene3D" id="1.10.287.610">
    <property type="entry name" value="Helix hairpin bin"/>
    <property type="match status" value="1"/>
</dbReference>
<dbReference type="Pfam" id="PF01653">
    <property type="entry name" value="DNA_ligase_aden"/>
    <property type="match status" value="1"/>
</dbReference>
<evidence type="ECO:0000256" key="5">
    <source>
        <dbReference type="ARBA" id="ARBA00022763"/>
    </source>
</evidence>
<reference evidence="16 17" key="1">
    <citation type="submission" date="2017-07" db="EMBL/GenBank/DDBJ databases">
        <title>Leptospira spp. isolated from tropical soils.</title>
        <authorList>
            <person name="Thibeaux R."/>
            <person name="Iraola G."/>
            <person name="Ferres I."/>
            <person name="Bierque E."/>
            <person name="Girault D."/>
            <person name="Soupe-Gilbert M.-E."/>
            <person name="Picardeau M."/>
            <person name="Goarant C."/>
        </authorList>
    </citation>
    <scope>NUCLEOTIDE SEQUENCE [LARGE SCALE GENOMIC DNA]</scope>
    <source>
        <strain evidence="15 17">FH1-B-B1</strain>
        <strain evidence="14 16">FH1-B-C1</strain>
    </source>
</reference>
<sequence length="711" mass="79539">MPKAKDSKSKAKGAPAAKKTAKKKSEKKPEAVSLERAGTVNDKIDLSPSEAEKEIRALEKEIRHHQYQYYVKNLPTISDLKFDQMFRRLQDLEKAFPDLMDPASPTLSVGSDLDKDFQKFTHRLPVLSLENTYSEEELLDWIQKTDPEALYSLEWKIDGASIMLYYENGILSNGVTRGTGGVGDDVTDNIRTIRSIPLRLEESVTVYLRGEVYMTYKDFEDFNESSEGRYANPRNLSSGSLKQKNSSDVAKRPLRIFTYDAFFPEAKVRFQTHSEIMKKVEELKFPVPPDTVLVKGTQISEAIRKFKKKKESVGFPTDGLVVKLNDLSTRQALGYTSHSPRWARAFKFDAMMKESKIVGIDYAVGRTGKITPRAEIEPISLAGTTVTFATLHNQDYINELGIGIGAIVRVSKRGEIIPAVEEVVTPGEKVFQIPRSCPSCGTKTEKREDSVDAFCPNPDCPDRVKNGIIFFSSRKQMDIEGLGEKQVEFLYDKKYIKDIADLYELQKKKDSLMEEEGFGEKSVSIILNGIENSKKKDFKFVLSSLGLREVGPKVSELLIEHGYESMDSIIKAVQKENSAESLMEIPGIGPSTVAALVESFTDKKVIKLVERLKSAGLKMKADPIQKADKQPFLGQIWCVSGSFENFQPREKAMDLVVYYGGRKVSSISSKTTHLLAGPGAGSKVDKAKELGVAIVSEEEFLETLKKNGIKY</sequence>
<dbReference type="SMART" id="SM00532">
    <property type="entry name" value="LIGANc"/>
    <property type="match status" value="1"/>
</dbReference>
<feature type="binding site" evidence="11">
    <location>
        <position position="177"/>
    </location>
    <ligand>
        <name>NAD(+)</name>
        <dbReference type="ChEBI" id="CHEBI:57540"/>
    </ligand>
</feature>
<feature type="binding site" evidence="11">
    <location>
        <position position="437"/>
    </location>
    <ligand>
        <name>Zn(2+)</name>
        <dbReference type="ChEBI" id="CHEBI:29105"/>
    </ligand>
</feature>
<dbReference type="InterPro" id="IPR041663">
    <property type="entry name" value="DisA/LigA_HHH"/>
</dbReference>